<proteinExistence type="predicted"/>
<keyword evidence="2" id="KW-1185">Reference proteome</keyword>
<accession>A0A7K1LQZ4</accession>
<dbReference type="OrthoDB" id="1013052at2"/>
<protein>
    <recommendedName>
        <fullName evidence="3">DUF5017 domain-containing protein</fullName>
    </recommendedName>
</protein>
<dbReference type="EMBL" id="VJVW01000004">
    <property type="protein sequence ID" value="MUP43232.1"/>
    <property type="molecule type" value="Genomic_DNA"/>
</dbReference>
<gene>
    <name evidence="1" type="ORF">FLP08_11650</name>
</gene>
<dbReference type="AlphaFoldDB" id="A0A7K1LQZ4"/>
<evidence type="ECO:0000313" key="2">
    <source>
        <dbReference type="Proteomes" id="UP000460416"/>
    </source>
</evidence>
<dbReference type="RefSeq" id="WP_156276924.1">
    <property type="nucleotide sequence ID" value="NZ_BAABGI010000001.1"/>
</dbReference>
<sequence length="566" mass="63455">MKKSIYFLMMFLGLALTSCEPMEEINDEIDTSLIVKGNADLTLSEDDYTALELDEERFMNLEEAKALIPGLLSKKYPAFTDESLATVHFNLFAPVDPEAYTVTAEDYAAAGLDNEFFSSEAEIYEFLSMHFDQAQDGKHVDLTYNVVSDEIVFTLEYADYSVIKEELGSTYPDPAANAAKYGSFTVDVDSDNYWSDDMIMEALGAFISEEYGDVKGQQYNVTYKVYNGSYTEDRSMSLQYNGNNYIAVGGTAYEMNDDDYDFIGAEFADTYAGPAENVAKYGSFDKRSSSDNYWSDSMLLEAINALLMEKFPDAEEGAQFAVSYDIYDGSVKAVTTSVILSGGSYIIDDNASISTIQTNSVFAKTNGSWGRPLTLPENIYTEEFGQRYNNLDDDEEVGFYISRYLEPMYPYAEDGDMVSVAFDFYDGGLEKRYGVFTYKNREWVYTPRTKQATLQFGYDGVNWVPDNTIQYTFTSDDYALVASELESEYPAAAGNLDNYGNFNRTGGGTSWSDEMMIDAINIVLDNLNPGAEIGQKYSVSYVIYAGGYSEETKSVIKTEDNIWVYN</sequence>
<reference evidence="1 2" key="1">
    <citation type="submission" date="2019-07" db="EMBL/GenBank/DDBJ databases">
        <title>Gramella aestuarii sp. nov., isolated from a tidal flat, and emended description of Gramella echinicola.</title>
        <authorList>
            <person name="Liu L."/>
        </authorList>
    </citation>
    <scope>NUCLEOTIDE SEQUENCE [LARGE SCALE GENOMIC DNA]</scope>
    <source>
        <strain evidence="1 2">BS12</strain>
    </source>
</reference>
<dbReference type="Proteomes" id="UP000460416">
    <property type="component" value="Unassembled WGS sequence"/>
</dbReference>
<dbReference type="PROSITE" id="PS51257">
    <property type="entry name" value="PROKAR_LIPOPROTEIN"/>
    <property type="match status" value="1"/>
</dbReference>
<name>A0A7K1LQZ4_9FLAO</name>
<evidence type="ECO:0008006" key="3">
    <source>
        <dbReference type="Google" id="ProtNLM"/>
    </source>
</evidence>
<comment type="caution">
    <text evidence="1">The sequence shown here is derived from an EMBL/GenBank/DDBJ whole genome shotgun (WGS) entry which is preliminary data.</text>
</comment>
<organism evidence="1 2">
    <name type="scientific">Christiangramia aestuarii</name>
    <dbReference type="NCBI Taxonomy" id="1028746"/>
    <lineage>
        <taxon>Bacteria</taxon>
        <taxon>Pseudomonadati</taxon>
        <taxon>Bacteroidota</taxon>
        <taxon>Flavobacteriia</taxon>
        <taxon>Flavobacteriales</taxon>
        <taxon>Flavobacteriaceae</taxon>
        <taxon>Christiangramia</taxon>
    </lineage>
</organism>
<evidence type="ECO:0000313" key="1">
    <source>
        <dbReference type="EMBL" id="MUP43232.1"/>
    </source>
</evidence>